<evidence type="ECO:0000313" key="1">
    <source>
        <dbReference type="EMBL" id="QIR14873.1"/>
    </source>
</evidence>
<dbReference type="EMBL" id="CP050313">
    <property type="protein sequence ID" value="QIR14873.1"/>
    <property type="molecule type" value="Genomic_DNA"/>
</dbReference>
<dbReference type="KEGG" id="saes:HBH39_10585"/>
<name>A0A6G9QL71_9GAMM</name>
<evidence type="ECO:0000313" key="2">
    <source>
        <dbReference type="Proteomes" id="UP000502608"/>
    </source>
</evidence>
<dbReference type="RefSeq" id="WP_167678070.1">
    <property type="nucleotide sequence ID" value="NZ_CP050313.1"/>
</dbReference>
<proteinExistence type="predicted"/>
<organism evidence="1 2">
    <name type="scientific">Shewanella aestuarii</name>
    <dbReference type="NCBI Taxonomy" id="1028752"/>
    <lineage>
        <taxon>Bacteria</taxon>
        <taxon>Pseudomonadati</taxon>
        <taxon>Pseudomonadota</taxon>
        <taxon>Gammaproteobacteria</taxon>
        <taxon>Alteromonadales</taxon>
        <taxon>Shewanellaceae</taxon>
        <taxon>Shewanella</taxon>
    </lineage>
</organism>
<reference evidence="1 2" key="1">
    <citation type="submission" date="2020-03" db="EMBL/GenBank/DDBJ databases">
        <title>Complete genome sequence of Shewanella sp.</title>
        <authorList>
            <person name="Kim Y.-S."/>
            <person name="Kim S.-J."/>
            <person name="Jung H.-K."/>
            <person name="Kim K.-H."/>
        </authorList>
    </citation>
    <scope>NUCLEOTIDE SEQUENCE [LARGE SCALE GENOMIC DNA]</scope>
    <source>
        <strain evidence="1 2">PN3F2</strain>
    </source>
</reference>
<gene>
    <name evidence="1" type="ORF">HBH39_10585</name>
</gene>
<sequence length="72" mass="8514">MPSVLHLFQVCFRYPKKCPSQLNKPYKFRGKRNQFILCLNEDDTHVDMLIDLVTEQVSSWHEFTKSRLVSAV</sequence>
<dbReference type="AlphaFoldDB" id="A0A6G9QL71"/>
<dbReference type="Proteomes" id="UP000502608">
    <property type="component" value="Chromosome"/>
</dbReference>
<accession>A0A6G9QL71</accession>
<keyword evidence="2" id="KW-1185">Reference proteome</keyword>
<protein>
    <submittedName>
        <fullName evidence="1">Uncharacterized protein</fullName>
    </submittedName>
</protein>